<feature type="compositionally biased region" description="Pro residues" evidence="1">
    <location>
        <begin position="39"/>
        <end position="52"/>
    </location>
</feature>
<name>A0AA48IAG6_9TREE</name>
<dbReference type="KEGG" id="ccac:CcaHIS019_0301300"/>
<sequence>MKLILFLPLVAAAPLPGFKRWSYLHGYYPAAQPAQPTQPAAPPAPPPNPHIPPIYQNATDWWVAGTFLHGKWRSGQWDGTDNTAGAVMYVDDKNVAVTVVPL</sequence>
<dbReference type="EMBL" id="AP028214">
    <property type="protein sequence ID" value="BEI90060.1"/>
    <property type="molecule type" value="Genomic_DNA"/>
</dbReference>
<dbReference type="Proteomes" id="UP001233271">
    <property type="component" value="Chromosome 3"/>
</dbReference>
<evidence type="ECO:0000313" key="3">
    <source>
        <dbReference type="Proteomes" id="UP001233271"/>
    </source>
</evidence>
<evidence type="ECO:0000313" key="2">
    <source>
        <dbReference type="EMBL" id="BEI90060.1"/>
    </source>
</evidence>
<organism evidence="2 3">
    <name type="scientific">Cutaneotrichosporon cavernicola</name>
    <dbReference type="NCBI Taxonomy" id="279322"/>
    <lineage>
        <taxon>Eukaryota</taxon>
        <taxon>Fungi</taxon>
        <taxon>Dikarya</taxon>
        <taxon>Basidiomycota</taxon>
        <taxon>Agaricomycotina</taxon>
        <taxon>Tremellomycetes</taxon>
        <taxon>Trichosporonales</taxon>
        <taxon>Trichosporonaceae</taxon>
        <taxon>Cutaneotrichosporon</taxon>
    </lineage>
</organism>
<feature type="region of interest" description="Disordered" evidence="1">
    <location>
        <begin position="33"/>
        <end position="53"/>
    </location>
</feature>
<keyword evidence="3" id="KW-1185">Reference proteome</keyword>
<proteinExistence type="predicted"/>
<protein>
    <submittedName>
        <fullName evidence="2">Uncharacterized protein</fullName>
    </submittedName>
</protein>
<accession>A0AA48IAG6</accession>
<evidence type="ECO:0000256" key="1">
    <source>
        <dbReference type="SAM" id="MobiDB-lite"/>
    </source>
</evidence>
<reference evidence="2" key="1">
    <citation type="journal article" date="2023" name="BMC Genomics">
        <title>Chromosome-level genome assemblies of Cutaneotrichosporon spp. (Trichosporonales, Basidiomycota) reveal imbalanced evolution between nucleotide sequences and chromosome synteny.</title>
        <authorList>
            <person name="Kobayashi Y."/>
            <person name="Kayamori A."/>
            <person name="Aoki K."/>
            <person name="Shiwa Y."/>
            <person name="Matsutani M."/>
            <person name="Fujita N."/>
            <person name="Sugita T."/>
            <person name="Iwasaki W."/>
            <person name="Tanaka N."/>
            <person name="Takashima M."/>
        </authorList>
    </citation>
    <scope>NUCLEOTIDE SEQUENCE</scope>
    <source>
        <strain evidence="2">HIS019</strain>
    </source>
</reference>
<dbReference type="GeneID" id="85493931"/>
<dbReference type="RefSeq" id="XP_060455326.1">
    <property type="nucleotide sequence ID" value="XM_060598542.1"/>
</dbReference>
<dbReference type="AlphaFoldDB" id="A0AA48IAG6"/>
<gene>
    <name evidence="2" type="ORF">CcaverHIS019_0301300</name>
</gene>